<accession>A0ABY6YG89</accession>
<dbReference type="EMBL" id="CP113264">
    <property type="protein sequence ID" value="WAE71211.1"/>
    <property type="molecule type" value="Genomic_DNA"/>
</dbReference>
<feature type="transmembrane region" description="Helical" evidence="1">
    <location>
        <begin position="178"/>
        <end position="200"/>
    </location>
</feature>
<feature type="transmembrane region" description="Helical" evidence="1">
    <location>
        <begin position="61"/>
        <end position="86"/>
    </location>
</feature>
<evidence type="ECO:0000313" key="2">
    <source>
        <dbReference type="EMBL" id="WAE71211.1"/>
    </source>
</evidence>
<evidence type="ECO:0000256" key="1">
    <source>
        <dbReference type="SAM" id="Phobius"/>
    </source>
</evidence>
<feature type="transmembrane region" description="Helical" evidence="1">
    <location>
        <begin position="151"/>
        <end position="172"/>
    </location>
</feature>
<dbReference type="Proteomes" id="UP001156498">
    <property type="component" value="Chromosome"/>
</dbReference>
<keyword evidence="1" id="KW-1133">Transmembrane helix</keyword>
<organism evidence="2 3">
    <name type="scientific">Streptomonospora nanhaiensis</name>
    <dbReference type="NCBI Taxonomy" id="1323731"/>
    <lineage>
        <taxon>Bacteria</taxon>
        <taxon>Bacillati</taxon>
        <taxon>Actinomycetota</taxon>
        <taxon>Actinomycetes</taxon>
        <taxon>Streptosporangiales</taxon>
        <taxon>Nocardiopsidaceae</taxon>
        <taxon>Streptomonospora</taxon>
    </lineage>
</organism>
<reference evidence="2 3" key="1">
    <citation type="journal article" date="2013" name="Int. J. Syst. Evol. Microbiol.">
        <title>Description of Streptomonospora sediminis sp. nov. and Streptomonospora nanhaiensis sp. nov., and reclassification of Nocardiopsis arabia Hozzein &amp; Goodfellow 2008 as Streptomonospora arabica comb. nov. and emended description of the genus Streptomonospora.</title>
        <authorList>
            <person name="Zhang D.F."/>
            <person name="Pan H.Q."/>
            <person name="He J."/>
            <person name="Zhang X.M."/>
            <person name="Zhang Y.G."/>
            <person name="Klenk H.P."/>
            <person name="Hu J.C."/>
            <person name="Li W.J."/>
        </authorList>
    </citation>
    <scope>NUCLEOTIDE SEQUENCE [LARGE SCALE GENOMIC DNA]</scope>
    <source>
        <strain evidence="2 3">12A09</strain>
    </source>
</reference>
<keyword evidence="3" id="KW-1185">Reference proteome</keyword>
<feature type="transmembrane region" description="Helical" evidence="1">
    <location>
        <begin position="34"/>
        <end position="55"/>
    </location>
</feature>
<evidence type="ECO:0000313" key="3">
    <source>
        <dbReference type="Proteomes" id="UP001156498"/>
    </source>
</evidence>
<name>A0ABY6YG89_9ACTN</name>
<gene>
    <name evidence="2" type="ORF">OUQ99_18445</name>
</gene>
<dbReference type="RefSeq" id="WP_267945014.1">
    <property type="nucleotide sequence ID" value="NZ_CP113264.1"/>
</dbReference>
<protein>
    <submittedName>
        <fullName evidence="2">Uncharacterized protein</fullName>
    </submittedName>
</protein>
<keyword evidence="1" id="KW-0472">Membrane</keyword>
<keyword evidence="1" id="KW-0812">Transmembrane</keyword>
<sequence length="226" mass="24616">MTPQGDPHPQAPRPQRSLWGARMQIYRDNHPRAYTLRFSGLLFLLLGASGLIAFVTAGRPWQLSVVIAVILLAVFTIPMALIIVFSSPARVTERTRHDPGFARFPADTDPAKLAEAWRLVRQGRLGADPETNRLERIVVAKELSSTSTAPSFALIGMAALLNAFLGISRLLMEGVSPFVFVLLGLAILLSGLSVSVLFLVPRQRRRSKAFRDSYDDAAGEAPGNAA</sequence>
<proteinExistence type="predicted"/>